<gene>
    <name evidence="1" type="primary">Acey_s0102.g3494</name>
    <name evidence="1" type="ORF">Y032_0102g3494</name>
</gene>
<reference evidence="2" key="1">
    <citation type="journal article" date="2015" name="Nat. Genet.">
        <title>The genome and transcriptome of the zoonotic hookworm Ancylostoma ceylanicum identify infection-specific gene families.</title>
        <authorList>
            <person name="Schwarz E.M."/>
            <person name="Hu Y."/>
            <person name="Antoshechkin I."/>
            <person name="Miller M.M."/>
            <person name="Sternberg P.W."/>
            <person name="Aroian R.V."/>
        </authorList>
    </citation>
    <scope>NUCLEOTIDE SEQUENCE</scope>
    <source>
        <strain evidence="2">HY135</strain>
    </source>
</reference>
<dbReference type="AlphaFoldDB" id="A0A016THJ3"/>
<accession>A0A016THJ3</accession>
<proteinExistence type="predicted"/>
<dbReference type="EMBL" id="JARK01001438">
    <property type="protein sequence ID" value="EYC02112.1"/>
    <property type="molecule type" value="Genomic_DNA"/>
</dbReference>
<evidence type="ECO:0000313" key="1">
    <source>
        <dbReference type="EMBL" id="EYC02112.1"/>
    </source>
</evidence>
<keyword evidence="2" id="KW-1185">Reference proteome</keyword>
<comment type="caution">
    <text evidence="1">The sequence shown here is derived from an EMBL/GenBank/DDBJ whole genome shotgun (WGS) entry which is preliminary data.</text>
</comment>
<evidence type="ECO:0000313" key="2">
    <source>
        <dbReference type="Proteomes" id="UP000024635"/>
    </source>
</evidence>
<dbReference type="Proteomes" id="UP000024635">
    <property type="component" value="Unassembled WGS sequence"/>
</dbReference>
<organism evidence="1 2">
    <name type="scientific">Ancylostoma ceylanicum</name>
    <dbReference type="NCBI Taxonomy" id="53326"/>
    <lineage>
        <taxon>Eukaryota</taxon>
        <taxon>Metazoa</taxon>
        <taxon>Ecdysozoa</taxon>
        <taxon>Nematoda</taxon>
        <taxon>Chromadorea</taxon>
        <taxon>Rhabditida</taxon>
        <taxon>Rhabditina</taxon>
        <taxon>Rhabditomorpha</taxon>
        <taxon>Strongyloidea</taxon>
        <taxon>Ancylostomatidae</taxon>
        <taxon>Ancylostomatinae</taxon>
        <taxon>Ancylostoma</taxon>
    </lineage>
</organism>
<protein>
    <submittedName>
        <fullName evidence="1">Uncharacterized protein</fullName>
    </submittedName>
</protein>
<sequence length="110" mass="11679">MSKFPNRLWGFPVAPRPGPLPSSVAASPGAVGEHIRFRAGFFSLANVVACVVAWLPSECLAGAIQGPPVLALECSALRTAWPFVPLAVFQGWTPVDVSPHHRVEVAHDGE</sequence>
<name>A0A016THJ3_9BILA</name>